<protein>
    <recommendedName>
        <fullName evidence="4">DUF1835 domain-containing protein</fullName>
    </recommendedName>
</protein>
<comment type="caution">
    <text evidence="2">The sequence shown here is derived from an EMBL/GenBank/DDBJ whole genome shotgun (WGS) entry which is preliminary data.</text>
</comment>
<dbReference type="EMBL" id="JAUSTY010000004">
    <property type="protein sequence ID" value="MDQ0165209.1"/>
    <property type="molecule type" value="Genomic_DNA"/>
</dbReference>
<proteinExistence type="predicted"/>
<dbReference type="Proteomes" id="UP001235840">
    <property type="component" value="Unassembled WGS sequence"/>
</dbReference>
<organism evidence="2 3">
    <name type="scientific">Caldalkalibacillus horti</name>
    <dbReference type="NCBI Taxonomy" id="77523"/>
    <lineage>
        <taxon>Bacteria</taxon>
        <taxon>Bacillati</taxon>
        <taxon>Bacillota</taxon>
        <taxon>Bacilli</taxon>
        <taxon>Bacillales</taxon>
        <taxon>Bacillaceae</taxon>
        <taxon>Caldalkalibacillus</taxon>
    </lineage>
</organism>
<evidence type="ECO:0000313" key="2">
    <source>
        <dbReference type="EMBL" id="MDQ0165209.1"/>
    </source>
</evidence>
<accession>A0ABT9VW66</accession>
<feature type="coiled-coil region" evidence="1">
    <location>
        <begin position="69"/>
        <end position="96"/>
    </location>
</feature>
<reference evidence="2 3" key="1">
    <citation type="submission" date="2023-07" db="EMBL/GenBank/DDBJ databases">
        <title>Genomic Encyclopedia of Type Strains, Phase IV (KMG-IV): sequencing the most valuable type-strain genomes for metagenomic binning, comparative biology and taxonomic classification.</title>
        <authorList>
            <person name="Goeker M."/>
        </authorList>
    </citation>
    <scope>NUCLEOTIDE SEQUENCE [LARGE SCALE GENOMIC DNA]</scope>
    <source>
        <strain evidence="2 3">DSM 12751</strain>
    </source>
</reference>
<evidence type="ECO:0000313" key="3">
    <source>
        <dbReference type="Proteomes" id="UP001235840"/>
    </source>
</evidence>
<evidence type="ECO:0000256" key="1">
    <source>
        <dbReference type="SAM" id="Coils"/>
    </source>
</evidence>
<keyword evidence="3" id="KW-1185">Reference proteome</keyword>
<sequence>MPMIIFLDDSLGFKELLPELEKKFDSYSFKEVPTQLKATDEDLHTYLAAKKPFWRRRIKTTPYTLEEQIQFFIDKLDEYKRECAKSQDNRDQNQGEESKVVLYFYDSTITDWELVRRVKNLIYPEHILIPIYLNQNRAILLYFMYEVLSKIQSKALPPTSVHIELEKKKVLESSDQFIISNRLKPWKRKMKIWKLYSQKKKDRYFLLKVNQNGGKKKLSKGTFAEVIAAFEEQHSGEKSFAVTKQKETDEHVEQFSTHISLSDHTLPSKVSYVHIVCRRTDTFN</sequence>
<dbReference type="RefSeq" id="WP_307391990.1">
    <property type="nucleotide sequence ID" value="NZ_BAAADK010000045.1"/>
</dbReference>
<evidence type="ECO:0008006" key="4">
    <source>
        <dbReference type="Google" id="ProtNLM"/>
    </source>
</evidence>
<gene>
    <name evidence="2" type="ORF">J2S11_001109</name>
</gene>
<keyword evidence="1" id="KW-0175">Coiled coil</keyword>
<name>A0ABT9VW66_9BACI</name>